<feature type="chain" id="PRO_5033028309" description="Zinc-regulated TonB-dependent outer membrane receptor" evidence="2">
    <location>
        <begin position="21"/>
        <end position="410"/>
    </location>
</feature>
<organism evidence="3 4">
    <name type="scientific">Leptonema illini</name>
    <dbReference type="NCBI Taxonomy" id="183"/>
    <lineage>
        <taxon>Bacteria</taxon>
        <taxon>Pseudomonadati</taxon>
        <taxon>Spirochaetota</taxon>
        <taxon>Spirochaetia</taxon>
        <taxon>Leptospirales</taxon>
        <taxon>Leptospiraceae</taxon>
        <taxon>Leptonema</taxon>
    </lineage>
</organism>
<evidence type="ECO:0000313" key="4">
    <source>
        <dbReference type="Proteomes" id="UP000460298"/>
    </source>
</evidence>
<evidence type="ECO:0000256" key="1">
    <source>
        <dbReference type="SAM" id="MobiDB-lite"/>
    </source>
</evidence>
<evidence type="ECO:0000313" key="3">
    <source>
        <dbReference type="EMBL" id="KAB2933502.1"/>
    </source>
</evidence>
<comment type="caution">
    <text evidence="3">The sequence shown here is derived from an EMBL/GenBank/DDBJ whole genome shotgun (WGS) entry which is preliminary data.</text>
</comment>
<protein>
    <recommendedName>
        <fullName evidence="5">Zinc-regulated TonB-dependent outer membrane receptor</fullName>
    </recommendedName>
</protein>
<feature type="compositionally biased region" description="Basic and acidic residues" evidence="1">
    <location>
        <begin position="37"/>
        <end position="52"/>
    </location>
</feature>
<dbReference type="AlphaFoldDB" id="A0A833H2N0"/>
<reference evidence="3 4" key="1">
    <citation type="submission" date="2019-10" db="EMBL/GenBank/DDBJ databases">
        <title>Extracellular Electron Transfer in a Candidatus Methanoperedens spp. Enrichment Culture.</title>
        <authorList>
            <person name="Berger S."/>
            <person name="Rangel Shaw D."/>
            <person name="Berben T."/>
            <person name="In 'T Zandt M."/>
            <person name="Frank J."/>
            <person name="Reimann J."/>
            <person name="Jetten M.S.M."/>
            <person name="Welte C.U."/>
        </authorList>
    </citation>
    <scope>NUCLEOTIDE SEQUENCE [LARGE SCALE GENOMIC DNA]</scope>
    <source>
        <strain evidence="3">SB12</strain>
    </source>
</reference>
<feature type="signal peptide" evidence="2">
    <location>
        <begin position="1"/>
        <end position="20"/>
    </location>
</feature>
<gene>
    <name evidence="3" type="ORF">F9K24_06540</name>
</gene>
<dbReference type="Proteomes" id="UP000460298">
    <property type="component" value="Unassembled WGS sequence"/>
</dbReference>
<dbReference type="EMBL" id="WBUI01000005">
    <property type="protein sequence ID" value="KAB2933502.1"/>
    <property type="molecule type" value="Genomic_DNA"/>
</dbReference>
<name>A0A833H2N0_9LEPT</name>
<evidence type="ECO:0000256" key="2">
    <source>
        <dbReference type="SAM" id="SignalP"/>
    </source>
</evidence>
<evidence type="ECO:0008006" key="5">
    <source>
        <dbReference type="Google" id="ProtNLM"/>
    </source>
</evidence>
<keyword evidence="2" id="KW-0732">Signal</keyword>
<sequence>MKRCLLLSVLLLSGLHSLQAEDIDDLFNSEQAKDQEAIENERNTKTEKKHPSGEPAQFQFNDSAGRTYSLDMMAAVDTVLEWDKNTPHSTGNKYYVRTGEFGFYAAIDHLAEGVLTFAAHDEGGELMAEVHEAYLQMPGTLLPRTTIRLGKMFPQAGRLNGIHQHDWSFVTPPVVHEKLLDYEGILDTGAEFSFLMPWPFWQELTVGAFNGRTFGHAHDDGEQKNNPLFNGRLKQFFPLGDRWGTQFGFSYLRWHPETVSTKVSHQYGFDFLLKYKRGKLASFQWQTEAWYRETRMKNERKLDPPADPVETHAGTYTFLEWQPLEQWAFGARYDYYTIPTLRESNQYTGLDQAKKNGLEEVSMIVTFRPSEFSFFRGQASTRVDFETGTRTWQYYLQATFILGKHPAHVY</sequence>
<feature type="region of interest" description="Disordered" evidence="1">
    <location>
        <begin position="37"/>
        <end position="60"/>
    </location>
</feature>
<proteinExistence type="predicted"/>
<accession>A0A833H2N0</accession>